<feature type="transmembrane region" description="Helical" evidence="7">
    <location>
        <begin position="382"/>
        <end position="401"/>
    </location>
</feature>
<evidence type="ECO:0000256" key="2">
    <source>
        <dbReference type="ARBA" id="ARBA00007430"/>
    </source>
</evidence>
<sequence length="493" mass="53251">MSDLRGRATRNALSTGGAQAYRLLLQILSVVTLSRMLPPGDFGLMAMIAPMIAFVLLFGDLGLTQAVATAKSISPRQISAIFWINIAVAATLAVVLAALAPLAADFYGEPRLIGPMRVLAGTILLTALGGQHQGLIVRSMQFGRLAMIDMSAATAGFVAALIWASIAPSIWALVAQSVTASLVGVTGLWRVSRWRPDWSADIREASPLLRFGSGLMGFDLTNFLSRNLDNVIIGHSSGAAQLGYYDRAYKLLLFPLSQVNSPVGRVLVPMLARLRDDPERYRRVYLRTLQQLMLFTLPGVVFLLANAHSAIPTILGPQWQPSVAIFLWLGLAAIHQPISATTGWLFVSQQRGTEFAWWGLVIAITSIAAFLIGAPWGAVGVAAAYAISDLFIRAPIVWFWVGRRGPVRTRDLARLAAPNVLACTVMGFSQLFLTDKPISPWPLLDLAIRLPLAFAVAWGVLAIFPAGRAALLDLKHTALSLTNRAKEQTNRAS</sequence>
<feature type="transmembrane region" description="Helical" evidence="7">
    <location>
        <begin position="355"/>
        <end position="376"/>
    </location>
</feature>
<name>A0A437M770_9SPHN</name>
<evidence type="ECO:0000256" key="7">
    <source>
        <dbReference type="SAM" id="Phobius"/>
    </source>
</evidence>
<evidence type="ECO:0000256" key="5">
    <source>
        <dbReference type="ARBA" id="ARBA00022989"/>
    </source>
</evidence>
<evidence type="ECO:0000256" key="3">
    <source>
        <dbReference type="ARBA" id="ARBA00022475"/>
    </source>
</evidence>
<keyword evidence="6 7" id="KW-0472">Membrane</keyword>
<comment type="caution">
    <text evidence="8">The sequence shown here is derived from an EMBL/GenBank/DDBJ whole genome shotgun (WGS) entry which is preliminary data.</text>
</comment>
<comment type="subcellular location">
    <subcellularLocation>
        <location evidence="1">Cell membrane</location>
        <topology evidence="1">Multi-pass membrane protein</topology>
    </subcellularLocation>
</comment>
<protein>
    <submittedName>
        <fullName evidence="8">Lipopolysaccharide biosynthesis protein</fullName>
    </submittedName>
</protein>
<dbReference type="Pfam" id="PF13440">
    <property type="entry name" value="Polysacc_synt_3"/>
    <property type="match status" value="1"/>
</dbReference>
<keyword evidence="3" id="KW-1003">Cell membrane</keyword>
<dbReference type="RefSeq" id="WP_164857134.1">
    <property type="nucleotide sequence ID" value="NZ_SACN01000001.1"/>
</dbReference>
<keyword evidence="4 7" id="KW-0812">Transmembrane</keyword>
<dbReference type="InterPro" id="IPR050833">
    <property type="entry name" value="Poly_Biosynth_Transport"/>
</dbReference>
<keyword evidence="5 7" id="KW-1133">Transmembrane helix</keyword>
<feature type="transmembrane region" description="Helical" evidence="7">
    <location>
        <begin position="323"/>
        <end position="348"/>
    </location>
</feature>
<organism evidence="8 9">
    <name type="scientific">Sphingomonas crocodyli</name>
    <dbReference type="NCBI Taxonomy" id="1979270"/>
    <lineage>
        <taxon>Bacteria</taxon>
        <taxon>Pseudomonadati</taxon>
        <taxon>Pseudomonadota</taxon>
        <taxon>Alphaproteobacteria</taxon>
        <taxon>Sphingomonadales</taxon>
        <taxon>Sphingomonadaceae</taxon>
        <taxon>Sphingomonas</taxon>
    </lineage>
</organism>
<keyword evidence="9" id="KW-1185">Reference proteome</keyword>
<gene>
    <name evidence="8" type="ORF">EOD43_06800</name>
</gene>
<feature type="transmembrane region" description="Helical" evidence="7">
    <location>
        <begin position="142"/>
        <end position="164"/>
    </location>
</feature>
<dbReference type="CDD" id="cd13127">
    <property type="entry name" value="MATE_tuaB_like"/>
    <property type="match status" value="1"/>
</dbReference>
<feature type="transmembrane region" description="Helical" evidence="7">
    <location>
        <begin position="80"/>
        <end position="100"/>
    </location>
</feature>
<feature type="transmembrane region" description="Helical" evidence="7">
    <location>
        <begin position="20"/>
        <end position="38"/>
    </location>
</feature>
<dbReference type="GO" id="GO:0005886">
    <property type="term" value="C:plasma membrane"/>
    <property type="evidence" value="ECO:0007669"/>
    <property type="project" value="UniProtKB-SubCell"/>
</dbReference>
<feature type="transmembrane region" description="Helical" evidence="7">
    <location>
        <begin position="446"/>
        <end position="466"/>
    </location>
</feature>
<evidence type="ECO:0000313" key="9">
    <source>
        <dbReference type="Proteomes" id="UP000282971"/>
    </source>
</evidence>
<accession>A0A437M770</accession>
<dbReference type="PANTHER" id="PTHR30250:SF10">
    <property type="entry name" value="LIPOPOLYSACCHARIDE BIOSYNTHESIS PROTEIN WZXC"/>
    <property type="match status" value="1"/>
</dbReference>
<dbReference type="PANTHER" id="PTHR30250">
    <property type="entry name" value="PST FAMILY PREDICTED COLANIC ACID TRANSPORTER"/>
    <property type="match status" value="1"/>
</dbReference>
<proteinExistence type="inferred from homology"/>
<feature type="transmembrane region" description="Helical" evidence="7">
    <location>
        <begin position="170"/>
        <end position="189"/>
    </location>
</feature>
<feature type="transmembrane region" description="Helical" evidence="7">
    <location>
        <begin position="413"/>
        <end position="434"/>
    </location>
</feature>
<comment type="similarity">
    <text evidence="2">Belongs to the polysaccharide synthase family.</text>
</comment>
<evidence type="ECO:0000256" key="1">
    <source>
        <dbReference type="ARBA" id="ARBA00004651"/>
    </source>
</evidence>
<dbReference type="Proteomes" id="UP000282971">
    <property type="component" value="Unassembled WGS sequence"/>
</dbReference>
<dbReference type="EMBL" id="SACN01000001">
    <property type="protein sequence ID" value="RVT93571.1"/>
    <property type="molecule type" value="Genomic_DNA"/>
</dbReference>
<dbReference type="AlphaFoldDB" id="A0A437M770"/>
<feature type="transmembrane region" description="Helical" evidence="7">
    <location>
        <begin position="292"/>
        <end position="311"/>
    </location>
</feature>
<reference evidence="8 9" key="1">
    <citation type="submission" date="2019-01" db="EMBL/GenBank/DDBJ databases">
        <authorList>
            <person name="Chen W.-M."/>
        </authorList>
    </citation>
    <scope>NUCLEOTIDE SEQUENCE [LARGE SCALE GENOMIC DNA]</scope>
    <source>
        <strain evidence="8 9">CCP-7</strain>
    </source>
</reference>
<feature type="transmembrane region" description="Helical" evidence="7">
    <location>
        <begin position="112"/>
        <end position="130"/>
    </location>
</feature>
<evidence type="ECO:0000256" key="4">
    <source>
        <dbReference type="ARBA" id="ARBA00022692"/>
    </source>
</evidence>
<evidence type="ECO:0000313" key="8">
    <source>
        <dbReference type="EMBL" id="RVT93571.1"/>
    </source>
</evidence>
<evidence type="ECO:0000256" key="6">
    <source>
        <dbReference type="ARBA" id="ARBA00023136"/>
    </source>
</evidence>
<feature type="transmembrane region" description="Helical" evidence="7">
    <location>
        <begin position="44"/>
        <end position="68"/>
    </location>
</feature>